<dbReference type="Pfam" id="PF03050">
    <property type="entry name" value="DDE_Tnp_IS66"/>
    <property type="match status" value="1"/>
</dbReference>
<gene>
    <name evidence="3" type="ORF">LX81_04014</name>
</gene>
<dbReference type="Pfam" id="PF13817">
    <property type="entry name" value="DDE_Tnp_IS66_C"/>
    <property type="match status" value="1"/>
</dbReference>
<dbReference type="PANTHER" id="PTHR33678">
    <property type="entry name" value="BLL1576 PROTEIN"/>
    <property type="match status" value="1"/>
</dbReference>
<protein>
    <submittedName>
        <fullName evidence="3">Transposase</fullName>
    </submittedName>
</protein>
<dbReference type="InterPro" id="IPR039552">
    <property type="entry name" value="IS66_C"/>
</dbReference>
<dbReference type="InterPro" id="IPR052344">
    <property type="entry name" value="Transposase-related"/>
</dbReference>
<dbReference type="PANTHER" id="PTHR33678:SF1">
    <property type="entry name" value="BLL1576 PROTEIN"/>
    <property type="match status" value="1"/>
</dbReference>
<proteinExistence type="predicted"/>
<evidence type="ECO:0000313" key="3">
    <source>
        <dbReference type="EMBL" id="PZX11266.1"/>
    </source>
</evidence>
<organism evidence="3 4">
    <name type="scientific">Palleronia aestuarii</name>
    <dbReference type="NCBI Taxonomy" id="568105"/>
    <lineage>
        <taxon>Bacteria</taxon>
        <taxon>Pseudomonadati</taxon>
        <taxon>Pseudomonadota</taxon>
        <taxon>Alphaproteobacteria</taxon>
        <taxon>Rhodobacterales</taxon>
        <taxon>Roseobacteraceae</taxon>
        <taxon>Palleronia</taxon>
    </lineage>
</organism>
<dbReference type="AlphaFoldDB" id="A0A2W7NDV3"/>
<comment type="caution">
    <text evidence="3">The sequence shown here is derived from an EMBL/GenBank/DDBJ whole genome shotgun (WGS) entry which is preliminary data.</text>
</comment>
<evidence type="ECO:0000259" key="1">
    <source>
        <dbReference type="Pfam" id="PF03050"/>
    </source>
</evidence>
<evidence type="ECO:0000313" key="4">
    <source>
        <dbReference type="Proteomes" id="UP000248916"/>
    </source>
</evidence>
<dbReference type="InterPro" id="IPR004291">
    <property type="entry name" value="Transposase_IS66_central"/>
</dbReference>
<feature type="domain" description="Transposase IS66 central" evidence="1">
    <location>
        <begin position="2"/>
        <end position="78"/>
    </location>
</feature>
<evidence type="ECO:0000259" key="2">
    <source>
        <dbReference type="Pfam" id="PF13817"/>
    </source>
</evidence>
<reference evidence="3 4" key="1">
    <citation type="submission" date="2018-06" db="EMBL/GenBank/DDBJ databases">
        <title>Genomic Encyclopedia of Archaeal and Bacterial Type Strains, Phase II (KMG-II): from individual species to whole genera.</title>
        <authorList>
            <person name="Goeker M."/>
        </authorList>
    </citation>
    <scope>NUCLEOTIDE SEQUENCE [LARGE SCALE GENOMIC DNA]</scope>
    <source>
        <strain evidence="3 4">DSM 22009</strain>
    </source>
</reference>
<name>A0A2W7NDV3_9RHOB</name>
<dbReference type="EMBL" id="QKZL01000034">
    <property type="protein sequence ID" value="PZX11266.1"/>
    <property type="molecule type" value="Genomic_DNA"/>
</dbReference>
<dbReference type="Proteomes" id="UP000248916">
    <property type="component" value="Unassembled WGS sequence"/>
</dbReference>
<keyword evidence="4" id="KW-1185">Reference proteome</keyword>
<sequence length="168" mass="18535">MPLLDELEVWLRVQAERLSHKSEMGKAVACILTRWDGLILFAEDGQVEMDGNLVENQIRTLALNRKNALFAIQDEGAQNWTRIASLVATCKMNGVEPFAYLKASLRAIAAGHPHADLDDLLPWAVPKTAVKAAARTAPDRAAATEAMGVNRRLRFVLDPIHQMLGLDI</sequence>
<accession>A0A2W7NDV3</accession>
<feature type="domain" description="Transposase IS66 C-terminal" evidence="2">
    <location>
        <begin position="85"/>
        <end position="123"/>
    </location>
</feature>